<comment type="similarity">
    <text evidence="1">Belongs to the SAPAP family.</text>
</comment>
<feature type="region of interest" description="Disordered" evidence="2">
    <location>
        <begin position="211"/>
        <end position="231"/>
    </location>
</feature>
<comment type="caution">
    <text evidence="3">The sequence shown here is derived from an EMBL/GenBank/DDBJ whole genome shotgun (WGS) entry which is preliminary data.</text>
</comment>
<evidence type="ECO:0000256" key="2">
    <source>
        <dbReference type="SAM" id="MobiDB-lite"/>
    </source>
</evidence>
<evidence type="ECO:0000313" key="4">
    <source>
        <dbReference type="Proteomes" id="UP000290572"/>
    </source>
</evidence>
<evidence type="ECO:0000313" key="3">
    <source>
        <dbReference type="EMBL" id="RXN39223.1"/>
    </source>
</evidence>
<dbReference type="AlphaFoldDB" id="A0A498P4S2"/>
<reference evidence="3 4" key="1">
    <citation type="submission" date="2018-03" db="EMBL/GenBank/DDBJ databases">
        <title>Draft genome sequence of Rohu Carp (Labeo rohita).</title>
        <authorList>
            <person name="Das P."/>
            <person name="Kushwaha B."/>
            <person name="Joshi C.G."/>
            <person name="Kumar D."/>
            <person name="Nagpure N.S."/>
            <person name="Sahoo L."/>
            <person name="Das S.P."/>
            <person name="Bit A."/>
            <person name="Patnaik S."/>
            <person name="Meher P.K."/>
            <person name="Jayasankar P."/>
            <person name="Koringa P.G."/>
            <person name="Patel N.V."/>
            <person name="Hinsu A.T."/>
            <person name="Kumar R."/>
            <person name="Pandey M."/>
            <person name="Agarwal S."/>
            <person name="Srivastava S."/>
            <person name="Singh M."/>
            <person name="Iquebal M.A."/>
            <person name="Jaiswal S."/>
            <person name="Angadi U.B."/>
            <person name="Kumar N."/>
            <person name="Raza M."/>
            <person name="Shah T.M."/>
            <person name="Rai A."/>
            <person name="Jena J.K."/>
        </authorList>
    </citation>
    <scope>NUCLEOTIDE SEQUENCE [LARGE SCALE GENOMIC DNA]</scope>
    <source>
        <strain evidence="3">DASCIFA01</strain>
        <tissue evidence="3">Testis</tissue>
    </source>
</reference>
<gene>
    <name evidence="3" type="ORF">ROHU_000391</name>
</gene>
<dbReference type="GO" id="GO:0099572">
    <property type="term" value="C:postsynaptic specialization"/>
    <property type="evidence" value="ECO:0007669"/>
    <property type="project" value="TreeGrafter"/>
</dbReference>
<dbReference type="Proteomes" id="UP000290572">
    <property type="component" value="Unassembled WGS sequence"/>
</dbReference>
<accession>A0A498P4S2</accession>
<feature type="compositionally biased region" description="Gly residues" evidence="2">
    <location>
        <begin position="218"/>
        <end position="231"/>
    </location>
</feature>
<keyword evidence="4" id="KW-1185">Reference proteome</keyword>
<dbReference type="PANTHER" id="PTHR12353">
    <property type="entry name" value="DISKS LARGE-ASSOCIATED PROTEIN DAP SAP90/PSD-95-ASSOCIATED PROTEIN"/>
    <property type="match status" value="1"/>
</dbReference>
<dbReference type="PANTHER" id="PTHR12353:SF3">
    <property type="entry name" value="DISKS LARGE-ASSOCIATED PROTEIN 2"/>
    <property type="match status" value="1"/>
</dbReference>
<dbReference type="GO" id="GO:0060090">
    <property type="term" value="F:molecular adaptor activity"/>
    <property type="evidence" value="ECO:0007669"/>
    <property type="project" value="TreeGrafter"/>
</dbReference>
<evidence type="ECO:0000256" key="1">
    <source>
        <dbReference type="ARBA" id="ARBA00008839"/>
    </source>
</evidence>
<protein>
    <submittedName>
        <fullName evidence="3">Disks large-associated 2-like isoform X2</fullName>
    </submittedName>
</protein>
<sequence length="231" mass="24489">MKGLSGGRAPHQIPTLPPCGLAECEHLHDLHGMHVTDLRHHYLLSPTETCAMDFHHRLSPRSSIHSDCMIMSPVALTSTAPADHVSSSTFPRMHYSSQYYDPAAREDCAAITTSATSAAAAAAAATSASHHGSSKSNRIPANLLDQFEKQLPLHRDGFHTLQYQRTSAATGGEQRSESPGRIRHLEIAEEGEAITITTAVITHPSTAASAVKARSAGTGRGRGAGGARTTT</sequence>
<dbReference type="GO" id="GO:0023052">
    <property type="term" value="P:signaling"/>
    <property type="evidence" value="ECO:0007669"/>
    <property type="project" value="InterPro"/>
</dbReference>
<dbReference type="InterPro" id="IPR005026">
    <property type="entry name" value="SAPAP"/>
</dbReference>
<organism evidence="3 4">
    <name type="scientific">Labeo rohita</name>
    <name type="common">Indian major carp</name>
    <name type="synonym">Cyprinus rohita</name>
    <dbReference type="NCBI Taxonomy" id="84645"/>
    <lineage>
        <taxon>Eukaryota</taxon>
        <taxon>Metazoa</taxon>
        <taxon>Chordata</taxon>
        <taxon>Craniata</taxon>
        <taxon>Vertebrata</taxon>
        <taxon>Euteleostomi</taxon>
        <taxon>Actinopterygii</taxon>
        <taxon>Neopterygii</taxon>
        <taxon>Teleostei</taxon>
        <taxon>Ostariophysi</taxon>
        <taxon>Cypriniformes</taxon>
        <taxon>Cyprinidae</taxon>
        <taxon>Labeoninae</taxon>
        <taxon>Labeonini</taxon>
        <taxon>Labeo</taxon>
    </lineage>
</organism>
<dbReference type="EMBL" id="QBIY01002558">
    <property type="protein sequence ID" value="RXN39223.1"/>
    <property type="molecule type" value="Genomic_DNA"/>
</dbReference>
<dbReference type="GO" id="GO:0098978">
    <property type="term" value="C:glutamatergic synapse"/>
    <property type="evidence" value="ECO:0007669"/>
    <property type="project" value="TreeGrafter"/>
</dbReference>
<proteinExistence type="inferred from homology"/>
<dbReference type="STRING" id="84645.A0A498P4S2"/>
<name>A0A498P4S2_LABRO</name>